<name>A0A931LVI5_FIMGI</name>
<gene>
    <name evidence="2" type="ORF">HYR64_05890</name>
</gene>
<evidence type="ECO:0000313" key="2">
    <source>
        <dbReference type="EMBL" id="MBI1756621.1"/>
    </source>
</evidence>
<dbReference type="Proteomes" id="UP000727962">
    <property type="component" value="Unassembled WGS sequence"/>
</dbReference>
<dbReference type="AlphaFoldDB" id="A0A931LVI5"/>
<dbReference type="InterPro" id="IPR024775">
    <property type="entry name" value="DinB-like"/>
</dbReference>
<protein>
    <submittedName>
        <fullName evidence="2">DUF664 domain-containing protein</fullName>
    </submittedName>
</protein>
<accession>A0A931LVI5</accession>
<sequence length="156" mass="17411">MAKLDLLIAALDAAHWELGEAFKGLPDEDVWRRAHPRLLSIGELATHVAYWEDAGATGGTSDSPFLKQYARYYTSSVETPLVLEFGAEALYREVERVHEAVKAALVAAGPDSEDKNPHRDGWTWGYSIGYMVFHVAYHTGQIYSVRHLLGHETVDN</sequence>
<reference evidence="2" key="1">
    <citation type="submission" date="2020-07" db="EMBL/GenBank/DDBJ databases">
        <title>Huge and variable diversity of episymbiotic CPR bacteria and DPANN archaea in groundwater ecosystems.</title>
        <authorList>
            <person name="He C.Y."/>
            <person name="Keren R."/>
            <person name="Whittaker M."/>
            <person name="Farag I.F."/>
            <person name="Doudna J."/>
            <person name="Cate J.H.D."/>
            <person name="Banfield J.F."/>
        </authorList>
    </citation>
    <scope>NUCLEOTIDE SEQUENCE</scope>
    <source>
        <strain evidence="2">NC_groundwater_17_Pr7_B-0.1um_64_12</strain>
    </source>
</reference>
<dbReference type="InterPro" id="IPR034660">
    <property type="entry name" value="DinB/YfiT-like"/>
</dbReference>
<dbReference type="EMBL" id="JACOSL010000037">
    <property type="protein sequence ID" value="MBI1756621.1"/>
    <property type="molecule type" value="Genomic_DNA"/>
</dbReference>
<dbReference type="Pfam" id="PF12867">
    <property type="entry name" value="DinB_2"/>
    <property type="match status" value="1"/>
</dbReference>
<dbReference type="Gene3D" id="1.20.120.450">
    <property type="entry name" value="dinb family like domain"/>
    <property type="match status" value="1"/>
</dbReference>
<evidence type="ECO:0000313" key="3">
    <source>
        <dbReference type="Proteomes" id="UP000727962"/>
    </source>
</evidence>
<dbReference type="SUPFAM" id="SSF109854">
    <property type="entry name" value="DinB/YfiT-like putative metalloenzymes"/>
    <property type="match status" value="1"/>
</dbReference>
<feature type="domain" description="DinB-like" evidence="1">
    <location>
        <begin position="11"/>
        <end position="142"/>
    </location>
</feature>
<comment type="caution">
    <text evidence="2">The sequence shown here is derived from an EMBL/GenBank/DDBJ whole genome shotgun (WGS) entry which is preliminary data.</text>
</comment>
<proteinExistence type="predicted"/>
<organism evidence="2 3">
    <name type="scientific">Fimbriimonas ginsengisoli</name>
    <dbReference type="NCBI Taxonomy" id="1005039"/>
    <lineage>
        <taxon>Bacteria</taxon>
        <taxon>Bacillati</taxon>
        <taxon>Armatimonadota</taxon>
        <taxon>Fimbriimonadia</taxon>
        <taxon>Fimbriimonadales</taxon>
        <taxon>Fimbriimonadaceae</taxon>
        <taxon>Fimbriimonas</taxon>
    </lineage>
</organism>
<evidence type="ECO:0000259" key="1">
    <source>
        <dbReference type="Pfam" id="PF12867"/>
    </source>
</evidence>